<evidence type="ECO:0000256" key="1">
    <source>
        <dbReference type="ARBA" id="ARBA00034120"/>
    </source>
</evidence>
<sequence length="456" mass="51670">MNAARKFKGKFSIRNLKSIYQNKIKSSGAIGIDRVRPSSLEKNLNDELEIISKKVNAGIYKFTAYKEKLISKGANSNPRQISIPTARDRITLRALCECLSDVFPEARLKLPHTVMDSLKEALHEKKFTEYAKIDLKSFYPSIEHSLIEHAIKSRIRKKEFRTLIMSALAVPTVNEFKGSKHAMPNTKGVPQGLAISNILAEISLGKLDNELSSDPNIWFKRYVDDILILTTSGQASIVAENVIRKLESIELKPHPLNEENSKSVVGVIGTPFSFLGYQIIGEELLIKRDSILRFESSLAKIFTAYRHALSQAKNKRDKEKAIAYCKWKLNLRITGCIFGGKRLGWVSYFSQISSTAQLRAVNHTVTKFIKRFGLGDDIKAKSLIKTFYEINRGVAFTSRYIPNFDNLTIEQKREVVSMWIGREAANKLRDSEVERKFNYKITSAVKELEEDITGIS</sequence>
<reference evidence="3 4" key="1">
    <citation type="submission" date="2018-05" db="EMBL/GenBank/DDBJ databases">
        <title>Genomic diversity of pathogens causing Blackleg of Potato in Pakistan.</title>
        <authorList>
            <person name="Sarfraz S."/>
            <person name="Riaz K."/>
            <person name="Oulghazi S."/>
            <person name="Cigna J."/>
            <person name="Sahi S.T."/>
            <person name="Khan S.H."/>
            <person name="Hameed A."/>
            <person name="Faure D."/>
        </authorList>
    </citation>
    <scope>NUCLEOTIDE SEQUENCE [LARGE SCALE GENOMIC DNA]</scope>
    <source>
        <strain evidence="3 4">SS70</strain>
    </source>
</reference>
<dbReference type="InterPro" id="IPR051083">
    <property type="entry name" value="GrpII_Intron_Splice-Mob/Def"/>
</dbReference>
<comment type="similarity">
    <text evidence="1">Belongs to the bacterial reverse transcriptase family.</text>
</comment>
<organism evidence="3 4">
    <name type="scientific">Dickeya dianthicola</name>
    <dbReference type="NCBI Taxonomy" id="204039"/>
    <lineage>
        <taxon>Bacteria</taxon>
        <taxon>Pseudomonadati</taxon>
        <taxon>Pseudomonadota</taxon>
        <taxon>Gammaproteobacteria</taxon>
        <taxon>Enterobacterales</taxon>
        <taxon>Pectobacteriaceae</taxon>
        <taxon>Dickeya</taxon>
    </lineage>
</organism>
<evidence type="ECO:0000313" key="3">
    <source>
        <dbReference type="EMBL" id="PWD71813.1"/>
    </source>
</evidence>
<evidence type="ECO:0000259" key="2">
    <source>
        <dbReference type="PROSITE" id="PS50878"/>
    </source>
</evidence>
<dbReference type="EMBL" id="QESZ01000021">
    <property type="protein sequence ID" value="PWD71813.1"/>
    <property type="molecule type" value="Genomic_DNA"/>
</dbReference>
<dbReference type="PROSITE" id="PS50878">
    <property type="entry name" value="RT_POL"/>
    <property type="match status" value="1"/>
</dbReference>
<dbReference type="PANTHER" id="PTHR34047">
    <property type="entry name" value="NUCLEAR INTRON MATURASE 1, MITOCHONDRIAL-RELATED"/>
    <property type="match status" value="1"/>
</dbReference>
<dbReference type="PANTHER" id="PTHR34047:SF8">
    <property type="entry name" value="PROTEIN YKFC"/>
    <property type="match status" value="1"/>
</dbReference>
<keyword evidence="3" id="KW-0808">Transferase</keyword>
<dbReference type="RefSeq" id="WP_109105215.1">
    <property type="nucleotide sequence ID" value="NZ_JALDNR010000011.1"/>
</dbReference>
<keyword evidence="3" id="KW-0548">Nucleotidyltransferase</keyword>
<dbReference type="InterPro" id="IPR043502">
    <property type="entry name" value="DNA/RNA_pol_sf"/>
</dbReference>
<keyword evidence="3" id="KW-0695">RNA-directed DNA polymerase</keyword>
<dbReference type="Proteomes" id="UP000245055">
    <property type="component" value="Unassembled WGS sequence"/>
</dbReference>
<dbReference type="GO" id="GO:0003964">
    <property type="term" value="F:RNA-directed DNA polymerase activity"/>
    <property type="evidence" value="ECO:0007669"/>
    <property type="project" value="UniProtKB-KW"/>
</dbReference>
<accession>A0AAX1C4I0</accession>
<protein>
    <submittedName>
        <fullName evidence="3">Reverse transcriptase</fullName>
    </submittedName>
</protein>
<dbReference type="SUPFAM" id="SSF56672">
    <property type="entry name" value="DNA/RNA polymerases"/>
    <property type="match status" value="1"/>
</dbReference>
<name>A0AAX1C4I0_9GAMM</name>
<proteinExistence type="inferred from homology"/>
<dbReference type="Pfam" id="PF00078">
    <property type="entry name" value="RVT_1"/>
    <property type="match status" value="1"/>
</dbReference>
<evidence type="ECO:0000313" key="4">
    <source>
        <dbReference type="Proteomes" id="UP000245055"/>
    </source>
</evidence>
<comment type="caution">
    <text evidence="3">The sequence shown here is derived from an EMBL/GenBank/DDBJ whole genome shotgun (WGS) entry which is preliminary data.</text>
</comment>
<dbReference type="InterPro" id="IPR000477">
    <property type="entry name" value="RT_dom"/>
</dbReference>
<feature type="domain" description="Reverse transcriptase" evidence="2">
    <location>
        <begin position="51"/>
        <end position="279"/>
    </location>
</feature>
<dbReference type="AlphaFoldDB" id="A0AAX1C4I0"/>
<gene>
    <name evidence="3" type="ORF">DF213_15425</name>
</gene>